<evidence type="ECO:0000313" key="4">
    <source>
        <dbReference type="Proteomes" id="UP000435112"/>
    </source>
</evidence>
<protein>
    <recommendedName>
        <fullName evidence="2">CCZ1/INTU/HPS4 third Longin domain-containing protein</fullName>
    </recommendedName>
</protein>
<dbReference type="PANTHER" id="PTHR13056">
    <property type="entry name" value="VACUOLAR FUSION PROTEIN CCZ1 HOMOLOG-RELATED"/>
    <property type="match status" value="1"/>
</dbReference>
<dbReference type="OrthoDB" id="240546at2759"/>
<name>A0A6A3L203_9STRA</name>
<dbReference type="AlphaFoldDB" id="A0A6A3L203"/>
<comment type="caution">
    <text evidence="3">The sequence shown here is derived from an EMBL/GenBank/DDBJ whole genome shotgun (WGS) entry which is preliminary data.</text>
</comment>
<feature type="compositionally biased region" description="Basic and acidic residues" evidence="1">
    <location>
        <begin position="162"/>
        <end position="172"/>
    </location>
</feature>
<dbReference type="GO" id="GO:0016192">
    <property type="term" value="P:vesicle-mediated transport"/>
    <property type="evidence" value="ECO:0007669"/>
    <property type="project" value="InterPro"/>
</dbReference>
<reference evidence="3 4" key="1">
    <citation type="submission" date="2018-09" db="EMBL/GenBank/DDBJ databases">
        <title>Genomic investigation of the strawberry pathogen Phytophthora fragariae indicates pathogenicity is determined by transcriptional variation in three key races.</title>
        <authorList>
            <person name="Adams T.M."/>
            <person name="Armitage A.D."/>
            <person name="Sobczyk M.K."/>
            <person name="Bates H.J."/>
            <person name="Dunwell J.M."/>
            <person name="Nellist C.F."/>
            <person name="Harrison R.J."/>
        </authorList>
    </citation>
    <scope>NUCLEOTIDE SEQUENCE [LARGE SCALE GENOMIC DNA]</scope>
    <source>
        <strain evidence="3 4">SCRP324</strain>
    </source>
</reference>
<dbReference type="Proteomes" id="UP000435112">
    <property type="component" value="Unassembled WGS sequence"/>
</dbReference>
<organism evidence="3 4">
    <name type="scientific">Phytophthora rubi</name>
    <dbReference type="NCBI Taxonomy" id="129364"/>
    <lineage>
        <taxon>Eukaryota</taxon>
        <taxon>Sar</taxon>
        <taxon>Stramenopiles</taxon>
        <taxon>Oomycota</taxon>
        <taxon>Peronosporomycetes</taxon>
        <taxon>Peronosporales</taxon>
        <taxon>Peronosporaceae</taxon>
        <taxon>Phytophthora</taxon>
    </lineage>
</organism>
<dbReference type="Pfam" id="PF19033">
    <property type="entry name" value="Intu_longin_3"/>
    <property type="match status" value="1"/>
</dbReference>
<gene>
    <name evidence="3" type="ORF">PR002_g15540</name>
</gene>
<evidence type="ECO:0000256" key="1">
    <source>
        <dbReference type="SAM" id="MobiDB-lite"/>
    </source>
</evidence>
<feature type="domain" description="CCZ1/INTU/HPS4 third Longin" evidence="2">
    <location>
        <begin position="318"/>
        <end position="420"/>
    </location>
</feature>
<feature type="region of interest" description="Disordered" evidence="1">
    <location>
        <begin position="148"/>
        <end position="172"/>
    </location>
</feature>
<dbReference type="InterPro" id="IPR013176">
    <property type="entry name" value="Ccz1"/>
</dbReference>
<evidence type="ECO:0000259" key="2">
    <source>
        <dbReference type="Pfam" id="PF19033"/>
    </source>
</evidence>
<dbReference type="InterPro" id="IPR043989">
    <property type="entry name" value="CCZ1/INTU/HSP4_longin_3"/>
</dbReference>
<evidence type="ECO:0000313" key="3">
    <source>
        <dbReference type="EMBL" id="KAE9009733.1"/>
    </source>
</evidence>
<dbReference type="GO" id="GO:0035658">
    <property type="term" value="C:Mon1-Ccz1 complex"/>
    <property type="evidence" value="ECO:0007669"/>
    <property type="project" value="InterPro"/>
</dbReference>
<dbReference type="EMBL" id="QXFU01001136">
    <property type="protein sequence ID" value="KAE9009733.1"/>
    <property type="molecule type" value="Genomic_DNA"/>
</dbReference>
<proteinExistence type="predicted"/>
<accession>A0A6A3L203</accession>
<dbReference type="PANTHER" id="PTHR13056:SF0">
    <property type="entry name" value="VACUOLAR FUSION PROTEIN CCZ1 HOMOLOG-RELATED"/>
    <property type="match status" value="1"/>
</dbReference>
<sequence>MLLLWHEALGSDDEQAAEDELCARVLYSHEEGGGHGEERLLQRLHLVQGLLTFVRMLRRSGGLQAEENDEVKTSAQWTPEWASVTLSRRRFFVLEVEPQIFMALLLLQGVRPTVEIKDHGPGYEALLREMYGMFRLFHGSIDSNLRLLPPAPVRQSGAGDDGSGKSTDKSEIPLEIGQYKDGMDLLMDIAALQLANRTRVPEPGVPSETDAVWSPFIFPLDPSSSSSHGRRPDTDIAQAAVHRVVVWHEGDLTIILILRTEADAAGAASKDLHAVTLERLENFLDGQQRFQSLAELVFTRYNATFAPEKNVPNIHPLPPFLYINRINLAFRMQHVPRLLKSKEGDLFPVPVKMLAHYFPASTMAIVNELHAELHRCSSAGNREICVRTRHAGWVLAKKSETSHREMYVFFDSKISSVYELSDSLQMLLHDQFGNVLF</sequence>